<protein>
    <submittedName>
        <fullName evidence="3">Acyl-CoA N-acyltransferase</fullName>
    </submittedName>
</protein>
<feature type="region of interest" description="Disordered" evidence="1">
    <location>
        <begin position="197"/>
        <end position="224"/>
    </location>
</feature>
<evidence type="ECO:0000313" key="4">
    <source>
        <dbReference type="Proteomes" id="UP000800036"/>
    </source>
</evidence>
<accession>A0A6A5V9M5</accession>
<dbReference type="Gene3D" id="3.40.630.30">
    <property type="match status" value="1"/>
</dbReference>
<keyword evidence="3" id="KW-0012">Acyltransferase</keyword>
<dbReference type="OrthoDB" id="410198at2759"/>
<proteinExistence type="predicted"/>
<keyword evidence="3" id="KW-0808">Transferase</keyword>
<organism evidence="3 4">
    <name type="scientific">Bimuria novae-zelandiae CBS 107.79</name>
    <dbReference type="NCBI Taxonomy" id="1447943"/>
    <lineage>
        <taxon>Eukaryota</taxon>
        <taxon>Fungi</taxon>
        <taxon>Dikarya</taxon>
        <taxon>Ascomycota</taxon>
        <taxon>Pezizomycotina</taxon>
        <taxon>Dothideomycetes</taxon>
        <taxon>Pleosporomycetidae</taxon>
        <taxon>Pleosporales</taxon>
        <taxon>Massarineae</taxon>
        <taxon>Didymosphaeriaceae</taxon>
        <taxon>Bimuria</taxon>
    </lineage>
</organism>
<dbReference type="AlphaFoldDB" id="A0A6A5V9M5"/>
<dbReference type="CDD" id="cd04301">
    <property type="entry name" value="NAT_SF"/>
    <property type="match status" value="1"/>
</dbReference>
<dbReference type="Pfam" id="PF00583">
    <property type="entry name" value="Acetyltransf_1"/>
    <property type="match status" value="1"/>
</dbReference>
<dbReference type="InterPro" id="IPR000182">
    <property type="entry name" value="GNAT_dom"/>
</dbReference>
<keyword evidence="4" id="KW-1185">Reference proteome</keyword>
<evidence type="ECO:0000259" key="2">
    <source>
        <dbReference type="PROSITE" id="PS51186"/>
    </source>
</evidence>
<dbReference type="PROSITE" id="PS51186">
    <property type="entry name" value="GNAT"/>
    <property type="match status" value="1"/>
</dbReference>
<reference evidence="3" key="1">
    <citation type="journal article" date="2020" name="Stud. Mycol.">
        <title>101 Dothideomycetes genomes: a test case for predicting lifestyles and emergence of pathogens.</title>
        <authorList>
            <person name="Haridas S."/>
            <person name="Albert R."/>
            <person name="Binder M."/>
            <person name="Bloem J."/>
            <person name="Labutti K."/>
            <person name="Salamov A."/>
            <person name="Andreopoulos B."/>
            <person name="Baker S."/>
            <person name="Barry K."/>
            <person name="Bills G."/>
            <person name="Bluhm B."/>
            <person name="Cannon C."/>
            <person name="Castanera R."/>
            <person name="Culley D."/>
            <person name="Daum C."/>
            <person name="Ezra D."/>
            <person name="Gonzalez J."/>
            <person name="Henrissat B."/>
            <person name="Kuo A."/>
            <person name="Liang C."/>
            <person name="Lipzen A."/>
            <person name="Lutzoni F."/>
            <person name="Magnuson J."/>
            <person name="Mondo S."/>
            <person name="Nolan M."/>
            <person name="Ohm R."/>
            <person name="Pangilinan J."/>
            <person name="Park H.-J."/>
            <person name="Ramirez L."/>
            <person name="Alfaro M."/>
            <person name="Sun H."/>
            <person name="Tritt A."/>
            <person name="Yoshinaga Y."/>
            <person name="Zwiers L.-H."/>
            <person name="Turgeon B."/>
            <person name="Goodwin S."/>
            <person name="Spatafora J."/>
            <person name="Crous P."/>
            <person name="Grigoriev I."/>
        </authorList>
    </citation>
    <scope>NUCLEOTIDE SEQUENCE</scope>
    <source>
        <strain evidence="3">CBS 107.79</strain>
    </source>
</reference>
<dbReference type="PANTHER" id="PTHR42791">
    <property type="entry name" value="GNAT FAMILY ACETYLTRANSFERASE"/>
    <property type="match status" value="1"/>
</dbReference>
<gene>
    <name evidence="3" type="ORF">BU23DRAFT_170650</name>
</gene>
<name>A0A6A5V9M5_9PLEO</name>
<feature type="compositionally biased region" description="Basic and acidic residues" evidence="1">
    <location>
        <begin position="209"/>
        <end position="224"/>
    </location>
</feature>
<dbReference type="PANTHER" id="PTHR42791:SF14">
    <property type="entry name" value="N-ACETYLTRANSFERASE DOMAIN-CONTAINING PROTEIN"/>
    <property type="match status" value="1"/>
</dbReference>
<feature type="domain" description="N-acetyltransferase" evidence="2">
    <location>
        <begin position="4"/>
        <end position="210"/>
    </location>
</feature>
<dbReference type="Proteomes" id="UP000800036">
    <property type="component" value="Unassembled WGS sequence"/>
</dbReference>
<dbReference type="GO" id="GO:0016747">
    <property type="term" value="F:acyltransferase activity, transferring groups other than amino-acyl groups"/>
    <property type="evidence" value="ECO:0007669"/>
    <property type="project" value="InterPro"/>
</dbReference>
<sequence length="224" mass="24588">MMAILVQEASDADILRACEMETAAYGPGNMSVFFPGPFPPTRWTGRATHIIEMRKNDPTARLLKAVDEETGEQIAFAKWHIYETPEAVASAPTRPVPAGPGVNEEACKAFFGGLIQRKKAIMGTKPHLYLHMLHTDPKYQRRGAASALLSWGTKRGDELGLPAYLESSSQAHVLYGRHGFQDVEVLEVNLQQFGGGEKTHSAPLMVRKPQGDRADRDCENSSGI</sequence>
<dbReference type="InterPro" id="IPR052523">
    <property type="entry name" value="Trichothecene_AcTrans"/>
</dbReference>
<evidence type="ECO:0000256" key="1">
    <source>
        <dbReference type="SAM" id="MobiDB-lite"/>
    </source>
</evidence>
<evidence type="ECO:0000313" key="3">
    <source>
        <dbReference type="EMBL" id="KAF1971726.1"/>
    </source>
</evidence>
<dbReference type="EMBL" id="ML976691">
    <property type="protein sequence ID" value="KAF1971726.1"/>
    <property type="molecule type" value="Genomic_DNA"/>
</dbReference>
<dbReference type="SUPFAM" id="SSF55729">
    <property type="entry name" value="Acyl-CoA N-acyltransferases (Nat)"/>
    <property type="match status" value="1"/>
</dbReference>
<dbReference type="InterPro" id="IPR016181">
    <property type="entry name" value="Acyl_CoA_acyltransferase"/>
</dbReference>